<keyword evidence="1" id="KW-0093">Biotin biosynthesis</keyword>
<keyword evidence="3" id="KW-1185">Reference proteome</keyword>
<dbReference type="PATRIC" id="fig|1050174.4.peg.1214"/>
<dbReference type="GO" id="GO:0005829">
    <property type="term" value="C:cytosol"/>
    <property type="evidence" value="ECO:0007669"/>
    <property type="project" value="TreeGrafter"/>
</dbReference>
<comment type="pathway">
    <text evidence="1">Cofactor biosynthesis; biotin biosynthesis; biotin from 7,8-diaminononanoate: step 1/2.</text>
</comment>
<dbReference type="Proteomes" id="UP000035368">
    <property type="component" value="Chromosome"/>
</dbReference>
<dbReference type="GO" id="GO:0004141">
    <property type="term" value="F:dethiobiotin synthase activity"/>
    <property type="evidence" value="ECO:0007669"/>
    <property type="project" value="UniProtKB-UniRule"/>
</dbReference>
<dbReference type="HAMAP" id="MF_00336">
    <property type="entry name" value="BioD"/>
    <property type="match status" value="1"/>
</dbReference>
<dbReference type="PANTHER" id="PTHR43210">
    <property type="entry name" value="DETHIOBIOTIN SYNTHETASE"/>
    <property type="match status" value="1"/>
</dbReference>
<comment type="cofactor">
    <cofactor evidence="1">
        <name>Mg(2+)</name>
        <dbReference type="ChEBI" id="CHEBI:18420"/>
    </cofactor>
</comment>
<feature type="binding site" evidence="1">
    <location>
        <position position="41"/>
    </location>
    <ligand>
        <name>substrate</name>
    </ligand>
</feature>
<evidence type="ECO:0000313" key="2">
    <source>
        <dbReference type="EMBL" id="AKK03062.1"/>
    </source>
</evidence>
<feature type="binding site" evidence="1">
    <location>
        <begin position="12"/>
        <end position="17"/>
    </location>
    <ligand>
        <name>ATP</name>
        <dbReference type="ChEBI" id="CHEBI:30616"/>
    </ligand>
</feature>
<comment type="caution">
    <text evidence="1">Lacks conserved residue(s) required for the propagation of feature annotation.</text>
</comment>
<feature type="binding site" evidence="1">
    <location>
        <begin position="167"/>
        <end position="168"/>
    </location>
    <ligand>
        <name>ATP</name>
        <dbReference type="ChEBI" id="CHEBI:30616"/>
    </ligand>
</feature>
<comment type="subunit">
    <text evidence="1">Homodimer.</text>
</comment>
<dbReference type="GO" id="GO:0000287">
    <property type="term" value="F:magnesium ion binding"/>
    <property type="evidence" value="ECO:0007669"/>
    <property type="project" value="UniProtKB-UniRule"/>
</dbReference>
<evidence type="ECO:0000313" key="3">
    <source>
        <dbReference type="Proteomes" id="UP000035368"/>
    </source>
</evidence>
<dbReference type="NCBIfam" id="TIGR00347">
    <property type="entry name" value="bioD"/>
    <property type="match status" value="1"/>
</dbReference>
<feature type="active site" evidence="1">
    <location>
        <position position="37"/>
    </location>
</feature>
<dbReference type="EMBL" id="CP011541">
    <property type="protein sequence ID" value="AKK03062.1"/>
    <property type="molecule type" value="Genomic_DNA"/>
</dbReference>
<feature type="binding site" evidence="1">
    <location>
        <position position="49"/>
    </location>
    <ligand>
        <name>ATP</name>
        <dbReference type="ChEBI" id="CHEBI:30616"/>
    </ligand>
</feature>
<name>A0A0G3GW12_9CORY</name>
<protein>
    <recommendedName>
        <fullName evidence="1">ATP-dependent dethiobiotin synthetase BioD</fullName>
        <ecNumber evidence="1">6.3.3.3</ecNumber>
    </recommendedName>
    <alternativeName>
        <fullName evidence="1">DTB synthetase</fullName>
        <shortName evidence="1">DTBS</shortName>
    </alternativeName>
    <alternativeName>
        <fullName evidence="1">Dethiobiotin synthase</fullName>
    </alternativeName>
</protein>
<dbReference type="KEGG" id="cei:CEPID_06005"/>
<gene>
    <name evidence="1 2" type="primary">bioD</name>
    <name evidence="2" type="ORF">CEPID_06005</name>
</gene>
<feature type="binding site" evidence="1">
    <location>
        <begin position="107"/>
        <end position="110"/>
    </location>
    <ligand>
        <name>ATP</name>
        <dbReference type="ChEBI" id="CHEBI:30616"/>
    </ligand>
</feature>
<feature type="binding site" evidence="1">
    <location>
        <position position="49"/>
    </location>
    <ligand>
        <name>Mg(2+)</name>
        <dbReference type="ChEBI" id="CHEBI:18420"/>
    </ligand>
</feature>
<comment type="subcellular location">
    <subcellularLocation>
        <location evidence="1">Cytoplasm</location>
    </subcellularLocation>
</comment>
<proteinExistence type="inferred from homology"/>
<dbReference type="STRING" id="1050174.CEPID_06005"/>
<keyword evidence="1" id="KW-0547">Nucleotide-binding</keyword>
<feature type="binding site" evidence="1">
    <location>
        <position position="16"/>
    </location>
    <ligand>
        <name>Mg(2+)</name>
        <dbReference type="ChEBI" id="CHEBI:18420"/>
    </ligand>
</feature>
<dbReference type="InterPro" id="IPR027417">
    <property type="entry name" value="P-loop_NTPase"/>
</dbReference>
<feature type="binding site" evidence="1">
    <location>
        <position position="107"/>
    </location>
    <ligand>
        <name>Mg(2+)</name>
        <dbReference type="ChEBI" id="CHEBI:18420"/>
    </ligand>
</feature>
<dbReference type="PANTHER" id="PTHR43210:SF5">
    <property type="entry name" value="DETHIOBIOTIN SYNTHETASE"/>
    <property type="match status" value="1"/>
</dbReference>
<dbReference type="Gene3D" id="3.40.50.300">
    <property type="entry name" value="P-loop containing nucleotide triphosphate hydrolases"/>
    <property type="match status" value="1"/>
</dbReference>
<comment type="catalytic activity">
    <reaction evidence="1">
        <text>(7R,8S)-7,8-diammoniononanoate + CO2 + ATP = (4R,5S)-dethiobiotin + ADP + phosphate + 3 H(+)</text>
        <dbReference type="Rhea" id="RHEA:15805"/>
        <dbReference type="ChEBI" id="CHEBI:15378"/>
        <dbReference type="ChEBI" id="CHEBI:16526"/>
        <dbReference type="ChEBI" id="CHEBI:30616"/>
        <dbReference type="ChEBI" id="CHEBI:43474"/>
        <dbReference type="ChEBI" id="CHEBI:149469"/>
        <dbReference type="ChEBI" id="CHEBI:149473"/>
        <dbReference type="ChEBI" id="CHEBI:456216"/>
        <dbReference type="EC" id="6.3.3.3"/>
    </reaction>
</comment>
<accession>A0A0G3GW12</accession>
<comment type="similarity">
    <text evidence="1">Belongs to the dethiobiotin synthetase family.</text>
</comment>
<reference evidence="2 3" key="1">
    <citation type="submission" date="2015-05" db="EMBL/GenBank/DDBJ databases">
        <title>Complete genome sequence of Corynebacterium epidermidicanis DSM 45586, isolated from the skin of a dog suffering from pruritus.</title>
        <authorList>
            <person name="Ruckert C."/>
            <person name="Albersmeier A."/>
            <person name="Winkler A."/>
            <person name="Tauch A."/>
        </authorList>
    </citation>
    <scope>NUCLEOTIDE SEQUENCE [LARGE SCALE GENOMIC DNA]</scope>
    <source>
        <strain evidence="2 3">DSM 45586</strain>
    </source>
</reference>
<keyword evidence="1" id="KW-0479">Metal-binding</keyword>
<dbReference type="Pfam" id="PF13500">
    <property type="entry name" value="AAA_26"/>
    <property type="match status" value="1"/>
</dbReference>
<keyword evidence="1" id="KW-0460">Magnesium</keyword>
<dbReference type="CDD" id="cd03109">
    <property type="entry name" value="DTBS"/>
    <property type="match status" value="1"/>
</dbReference>
<dbReference type="PIRSF" id="PIRSF006755">
    <property type="entry name" value="DTB_synth"/>
    <property type="match status" value="1"/>
</dbReference>
<comment type="function">
    <text evidence="1">Catalyzes a mechanistically unusual reaction, the ATP-dependent insertion of CO2 between the N7 and N8 nitrogen atoms of 7,8-diaminopelargonic acid (DAPA, also called 7,8-diammoniononanoate) to form a ureido ring.</text>
</comment>
<dbReference type="AlphaFoldDB" id="A0A0G3GW12"/>
<dbReference type="UniPathway" id="UPA00078">
    <property type="reaction ID" value="UER00161"/>
</dbReference>
<dbReference type="GO" id="GO:0009102">
    <property type="term" value="P:biotin biosynthetic process"/>
    <property type="evidence" value="ECO:0007669"/>
    <property type="project" value="UniProtKB-UniRule"/>
</dbReference>
<dbReference type="SUPFAM" id="SSF52540">
    <property type="entry name" value="P-loop containing nucleoside triphosphate hydrolases"/>
    <property type="match status" value="1"/>
</dbReference>
<dbReference type="InterPro" id="IPR004472">
    <property type="entry name" value="DTB_synth_BioD"/>
</dbReference>
<keyword evidence="1" id="KW-0067">ATP-binding</keyword>
<dbReference type="GO" id="GO:0005524">
    <property type="term" value="F:ATP binding"/>
    <property type="evidence" value="ECO:0007669"/>
    <property type="project" value="UniProtKB-UniRule"/>
</dbReference>
<dbReference type="OrthoDB" id="9802610at2"/>
<evidence type="ECO:0000256" key="1">
    <source>
        <dbReference type="HAMAP-Rule" id="MF_00336"/>
    </source>
</evidence>
<sequence>MAILMVTGTNTDVGKTVATAVLARGYLEAGYDVIAIKPVQTGEPEGHGDAVTVRALSGIETYEFIRYPEPLAPNLAAQRAGMPTLDLADTAARIRGLDRPGRVVLVEGAGGLLVRMAKDWNIADLAAQLAAPMVVVTSTELGSLNLAELTVEAAQRRGVEVVGLIGGRLKRDNDLATELNLAEFSVVTGVPYLGSIREGALDDLDRVEVLLPAVVEKAP</sequence>
<organism evidence="2 3">
    <name type="scientific">Corynebacterium epidermidicanis</name>
    <dbReference type="NCBI Taxonomy" id="1050174"/>
    <lineage>
        <taxon>Bacteria</taxon>
        <taxon>Bacillati</taxon>
        <taxon>Actinomycetota</taxon>
        <taxon>Actinomycetes</taxon>
        <taxon>Mycobacteriales</taxon>
        <taxon>Corynebacteriaceae</taxon>
        <taxon>Corynebacterium</taxon>
    </lineage>
</organism>
<keyword evidence="1 2" id="KW-0436">Ligase</keyword>
<dbReference type="EC" id="6.3.3.3" evidence="1"/>
<keyword evidence="1" id="KW-0963">Cytoplasm</keyword>
<dbReference type="RefSeq" id="WP_047240146.1">
    <property type="nucleotide sequence ID" value="NZ_CP011541.1"/>
</dbReference>